<proteinExistence type="predicted"/>
<keyword evidence="2" id="KW-1185">Reference proteome</keyword>
<dbReference type="EMBL" id="JBHSEU010000021">
    <property type="protein sequence ID" value="MFC4540043.1"/>
    <property type="molecule type" value="Genomic_DNA"/>
</dbReference>
<dbReference type="RefSeq" id="WP_246969183.1">
    <property type="nucleotide sequence ID" value="NZ_JAKGAN010000002.1"/>
</dbReference>
<organism evidence="1 2">
    <name type="scientific">Chromohalobacter sarecensis</name>
    <dbReference type="NCBI Taxonomy" id="245294"/>
    <lineage>
        <taxon>Bacteria</taxon>
        <taxon>Pseudomonadati</taxon>
        <taxon>Pseudomonadota</taxon>
        <taxon>Gammaproteobacteria</taxon>
        <taxon>Oceanospirillales</taxon>
        <taxon>Halomonadaceae</taxon>
        <taxon>Chromohalobacter</taxon>
    </lineage>
</organism>
<reference evidence="2" key="1">
    <citation type="journal article" date="2019" name="Int. J. Syst. Evol. Microbiol.">
        <title>The Global Catalogue of Microorganisms (GCM) 10K type strain sequencing project: providing services to taxonomists for standard genome sequencing and annotation.</title>
        <authorList>
            <consortium name="The Broad Institute Genomics Platform"/>
            <consortium name="The Broad Institute Genome Sequencing Center for Infectious Disease"/>
            <person name="Wu L."/>
            <person name="Ma J."/>
        </authorList>
    </citation>
    <scope>NUCLEOTIDE SEQUENCE [LARGE SCALE GENOMIC DNA]</scope>
    <source>
        <strain evidence="2">CGMCC 1.12121</strain>
    </source>
</reference>
<name>A0ABV9D4X1_9GAMM</name>
<accession>A0ABV9D4X1</accession>
<dbReference type="Gene3D" id="3.40.50.720">
    <property type="entry name" value="NAD(P)-binding Rossmann-like Domain"/>
    <property type="match status" value="1"/>
</dbReference>
<comment type="caution">
    <text evidence="1">The sequence shown here is derived from an EMBL/GenBank/DDBJ whole genome shotgun (WGS) entry which is preliminary data.</text>
</comment>
<gene>
    <name evidence="1" type="ORF">ACFO0U_14815</name>
</gene>
<sequence length="139" mass="15700">MSQRASRGFWHAIGQRLSASRSKKGRERLPVVVCGLEYAHYRLLIHFARSTRYRALAVVDDYPWHHGTQVEGVRVYYPSEVPSLVERYSVAAVVYCHEDDLAVFADETREGLAARGVPFVRLVPGTVDIDAELTSRLTP</sequence>
<evidence type="ECO:0000313" key="1">
    <source>
        <dbReference type="EMBL" id="MFC4540043.1"/>
    </source>
</evidence>
<protein>
    <submittedName>
        <fullName evidence="1">Nucleoside-diphosphate sugar epimerase/dehydratase</fullName>
    </submittedName>
</protein>
<evidence type="ECO:0000313" key="2">
    <source>
        <dbReference type="Proteomes" id="UP001596030"/>
    </source>
</evidence>
<dbReference type="Proteomes" id="UP001596030">
    <property type="component" value="Unassembled WGS sequence"/>
</dbReference>
<dbReference type="InterPro" id="IPR029063">
    <property type="entry name" value="SAM-dependent_MTases_sf"/>
</dbReference>
<dbReference type="SUPFAM" id="SSF53335">
    <property type="entry name" value="S-adenosyl-L-methionine-dependent methyltransferases"/>
    <property type="match status" value="1"/>
</dbReference>